<keyword evidence="3" id="KW-1185">Reference proteome</keyword>
<evidence type="ECO:0000313" key="2">
    <source>
        <dbReference type="EMBL" id="KAK7746339.1"/>
    </source>
</evidence>
<feature type="region of interest" description="Disordered" evidence="1">
    <location>
        <begin position="57"/>
        <end position="76"/>
    </location>
</feature>
<accession>A0AAN9ULD0</accession>
<sequence length="156" mass="16570">MPRFLITEPHPTVRTNTYTHAGRGGAGNFFRAPPTTSPSGVPTPITPVTSNTTVASTSSTRFYSGRGGAGNAHSDLERPTISFEDEFSRADIREQMDYGHYVGRGGAGNFASARNPRKEKSRSAAASLRSSNASTMSGSSVKSAFRGVVNGIFSRH</sequence>
<comment type="caution">
    <text evidence="2">The sequence shown here is derived from an EMBL/GenBank/DDBJ whole genome shotgun (WGS) entry which is preliminary data.</text>
</comment>
<dbReference type="PANTHER" id="PTHR34693">
    <property type="entry name" value="PROTEIN PAR32"/>
    <property type="match status" value="1"/>
</dbReference>
<feature type="compositionally biased region" description="Low complexity" evidence="1">
    <location>
        <begin position="123"/>
        <end position="134"/>
    </location>
</feature>
<name>A0AAN9ULD0_9PEZI</name>
<dbReference type="Pfam" id="PF12223">
    <property type="entry name" value="DUF3602"/>
    <property type="match status" value="1"/>
</dbReference>
<evidence type="ECO:0000256" key="1">
    <source>
        <dbReference type="SAM" id="MobiDB-lite"/>
    </source>
</evidence>
<dbReference type="EMBL" id="JAJSPL020000006">
    <property type="protein sequence ID" value="KAK7746339.1"/>
    <property type="molecule type" value="Genomic_DNA"/>
</dbReference>
<proteinExistence type="predicted"/>
<dbReference type="PANTHER" id="PTHR34693:SF2">
    <property type="entry name" value="DUF3602 DOMAIN-CONTAINING PROTEIN"/>
    <property type="match status" value="1"/>
</dbReference>
<feature type="region of interest" description="Disordered" evidence="1">
    <location>
        <begin position="106"/>
        <end position="140"/>
    </location>
</feature>
<dbReference type="InterPro" id="IPR022024">
    <property type="entry name" value="DUF3602"/>
</dbReference>
<evidence type="ECO:0000313" key="3">
    <source>
        <dbReference type="Proteomes" id="UP001320245"/>
    </source>
</evidence>
<reference evidence="2 3" key="1">
    <citation type="journal article" date="2023" name="PLoS ONE">
        <title>Cytospora paraplurivora sp. nov. isolated from orchards with fruit tree decline syndrome in Ontario, Canada.</title>
        <authorList>
            <person name="Ilyukhin E."/>
            <person name="Nguyen H.D.T."/>
            <person name="Castle A.J."/>
            <person name="Ellouze W."/>
        </authorList>
    </citation>
    <scope>NUCLEOTIDE SEQUENCE [LARGE SCALE GENOMIC DNA]</scope>
    <source>
        <strain evidence="2 3">FDS-564</strain>
    </source>
</reference>
<gene>
    <name evidence="2" type="ORF">SLS53_002298</name>
</gene>
<protein>
    <submittedName>
        <fullName evidence="2">Uncharacterized protein</fullName>
    </submittedName>
</protein>
<dbReference type="AlphaFoldDB" id="A0AAN9ULD0"/>
<dbReference type="Proteomes" id="UP001320245">
    <property type="component" value="Unassembled WGS sequence"/>
</dbReference>
<organism evidence="2 3">
    <name type="scientific">Cytospora paraplurivora</name>
    <dbReference type="NCBI Taxonomy" id="2898453"/>
    <lineage>
        <taxon>Eukaryota</taxon>
        <taxon>Fungi</taxon>
        <taxon>Dikarya</taxon>
        <taxon>Ascomycota</taxon>
        <taxon>Pezizomycotina</taxon>
        <taxon>Sordariomycetes</taxon>
        <taxon>Sordariomycetidae</taxon>
        <taxon>Diaporthales</taxon>
        <taxon>Cytosporaceae</taxon>
        <taxon>Cytospora</taxon>
    </lineage>
</organism>
<dbReference type="InterPro" id="IPR053203">
    <property type="entry name" value="Cisplatin_resist-associated"/>
</dbReference>